<sequence length="105" mass="10864">MKLVSLPTTTLALCLLGGPALAHTPLFACYDNGDGTILCEGGFSDGSSAAGVTIRVLDGNGGVLLEDQLNTLSEIEFDKPEGTYTAVFDAGEGHRIEIPGSRILP</sequence>
<proteinExistence type="predicted"/>
<dbReference type="Proteomes" id="UP000199496">
    <property type="component" value="Unassembled WGS sequence"/>
</dbReference>
<protein>
    <submittedName>
        <fullName evidence="2">Uncharacterized protein</fullName>
    </submittedName>
</protein>
<evidence type="ECO:0000313" key="2">
    <source>
        <dbReference type="EMBL" id="SEQ46811.1"/>
    </source>
</evidence>
<evidence type="ECO:0000256" key="1">
    <source>
        <dbReference type="SAM" id="SignalP"/>
    </source>
</evidence>
<dbReference type="OrthoDB" id="363007at2"/>
<feature type="chain" id="PRO_5011514461" evidence="1">
    <location>
        <begin position="23"/>
        <end position="105"/>
    </location>
</feature>
<evidence type="ECO:0000313" key="3">
    <source>
        <dbReference type="Proteomes" id="UP000199496"/>
    </source>
</evidence>
<keyword evidence="3" id="KW-1185">Reference proteome</keyword>
<dbReference type="RefSeq" id="WP_090209301.1">
    <property type="nucleotide sequence ID" value="NZ_FOFO01000034.1"/>
</dbReference>
<keyword evidence="1" id="KW-0732">Signal</keyword>
<dbReference type="EMBL" id="FOFO01000034">
    <property type="protein sequence ID" value="SEQ46811.1"/>
    <property type="molecule type" value="Genomic_DNA"/>
</dbReference>
<accession>A0A1H9G9K4</accession>
<gene>
    <name evidence="2" type="ORF">SAMN05421693_13415</name>
</gene>
<dbReference type="AlphaFoldDB" id="A0A1H9G9K4"/>
<feature type="signal peptide" evidence="1">
    <location>
        <begin position="1"/>
        <end position="22"/>
    </location>
</feature>
<name>A0A1H9G9K4_9GAMM</name>
<dbReference type="STRING" id="867345.SAMN05421693_13415"/>
<organism evidence="2 3">
    <name type="scientific">Ectothiorhodospira magna</name>
    <dbReference type="NCBI Taxonomy" id="867345"/>
    <lineage>
        <taxon>Bacteria</taxon>
        <taxon>Pseudomonadati</taxon>
        <taxon>Pseudomonadota</taxon>
        <taxon>Gammaproteobacteria</taxon>
        <taxon>Chromatiales</taxon>
        <taxon>Ectothiorhodospiraceae</taxon>
        <taxon>Ectothiorhodospira</taxon>
    </lineage>
</organism>
<reference evidence="2 3" key="1">
    <citation type="submission" date="2016-10" db="EMBL/GenBank/DDBJ databases">
        <authorList>
            <person name="de Groot N.N."/>
        </authorList>
    </citation>
    <scope>NUCLEOTIDE SEQUENCE [LARGE SCALE GENOMIC DNA]</scope>
    <source>
        <strain evidence="2 3">B7-7</strain>
    </source>
</reference>